<organism evidence="1 2">
    <name type="scientific">Diversispora epigaea</name>
    <dbReference type="NCBI Taxonomy" id="1348612"/>
    <lineage>
        <taxon>Eukaryota</taxon>
        <taxon>Fungi</taxon>
        <taxon>Fungi incertae sedis</taxon>
        <taxon>Mucoromycota</taxon>
        <taxon>Glomeromycotina</taxon>
        <taxon>Glomeromycetes</taxon>
        <taxon>Diversisporales</taxon>
        <taxon>Diversisporaceae</taxon>
        <taxon>Diversispora</taxon>
    </lineage>
</organism>
<sequence>MSKKDLFKSGGENGTVYLANSTSLGKHVILKSLHENGKLFYEKFVKELTNLMAVNNHDNVINFYGINPQTKTLDWEIKIRMTKDITSILVC</sequence>
<dbReference type="Gene3D" id="1.10.510.10">
    <property type="entry name" value="Transferase(Phosphotransferase) domain 1"/>
    <property type="match status" value="1"/>
</dbReference>
<comment type="caution">
    <text evidence="1">The sequence shown here is derived from an EMBL/GenBank/DDBJ whole genome shotgun (WGS) entry which is preliminary data.</text>
</comment>
<dbReference type="Proteomes" id="UP000266861">
    <property type="component" value="Unassembled WGS sequence"/>
</dbReference>
<gene>
    <name evidence="1" type="ORF">Glove_132g148</name>
</gene>
<protein>
    <recommendedName>
        <fullName evidence="3">Protein kinase domain-containing protein</fullName>
    </recommendedName>
</protein>
<evidence type="ECO:0008006" key="3">
    <source>
        <dbReference type="Google" id="ProtNLM"/>
    </source>
</evidence>
<dbReference type="SUPFAM" id="SSF56112">
    <property type="entry name" value="Protein kinase-like (PK-like)"/>
    <property type="match status" value="1"/>
</dbReference>
<dbReference type="EMBL" id="PQFF01000123">
    <property type="protein sequence ID" value="RHZ80692.1"/>
    <property type="molecule type" value="Genomic_DNA"/>
</dbReference>
<reference evidence="1 2" key="1">
    <citation type="submission" date="2018-08" db="EMBL/GenBank/DDBJ databases">
        <title>Genome and evolution of the arbuscular mycorrhizal fungus Diversispora epigaea (formerly Glomus versiforme) and its bacterial endosymbionts.</title>
        <authorList>
            <person name="Sun X."/>
            <person name="Fei Z."/>
            <person name="Harrison M."/>
        </authorList>
    </citation>
    <scope>NUCLEOTIDE SEQUENCE [LARGE SCALE GENOMIC DNA]</scope>
    <source>
        <strain evidence="1 2">IT104</strain>
    </source>
</reference>
<evidence type="ECO:0000313" key="1">
    <source>
        <dbReference type="EMBL" id="RHZ80692.1"/>
    </source>
</evidence>
<dbReference type="AlphaFoldDB" id="A0A397J1B0"/>
<keyword evidence="2" id="KW-1185">Reference proteome</keyword>
<name>A0A397J1B0_9GLOM</name>
<evidence type="ECO:0000313" key="2">
    <source>
        <dbReference type="Proteomes" id="UP000266861"/>
    </source>
</evidence>
<dbReference type="InterPro" id="IPR011009">
    <property type="entry name" value="Kinase-like_dom_sf"/>
</dbReference>
<accession>A0A397J1B0</accession>
<proteinExistence type="predicted"/>